<evidence type="ECO:0000313" key="2">
    <source>
        <dbReference type="Proteomes" id="UP000054324"/>
    </source>
</evidence>
<dbReference type="GeneID" id="20320868"/>
<dbReference type="CTD" id="20320868"/>
<name>A0A074ZFE3_OPIVI</name>
<dbReference type="AlphaFoldDB" id="A0A074ZFE3"/>
<protein>
    <submittedName>
        <fullName evidence="1">Uncharacterized protein</fullName>
    </submittedName>
</protein>
<dbReference type="Proteomes" id="UP000054324">
    <property type="component" value="Unassembled WGS sequence"/>
</dbReference>
<sequence>MWIRDFSSITFTAAHALVGEFQSRQLKRFVISRVVRWNLNRGQNISLSRIFGPLLSPGLQLASEADYDVRACGLQFLSTSAKNAELESVNFKNV</sequence>
<dbReference type="RefSeq" id="XP_009170278.1">
    <property type="nucleotide sequence ID" value="XM_009172014.1"/>
</dbReference>
<dbReference type="EMBL" id="KL596760">
    <property type="protein sequence ID" value="KER26001.1"/>
    <property type="molecule type" value="Genomic_DNA"/>
</dbReference>
<accession>A0A074ZFE3</accession>
<reference evidence="1 2" key="1">
    <citation type="submission" date="2013-11" db="EMBL/GenBank/DDBJ databases">
        <title>Opisthorchis viverrini - life in the bile duct.</title>
        <authorList>
            <person name="Young N.D."/>
            <person name="Nagarajan N."/>
            <person name="Lin S.J."/>
            <person name="Korhonen P.K."/>
            <person name="Jex A.R."/>
            <person name="Hall R.S."/>
            <person name="Safavi-Hemami H."/>
            <person name="Kaewkong W."/>
            <person name="Bertrand D."/>
            <person name="Gao S."/>
            <person name="Seet Q."/>
            <person name="Wongkham S."/>
            <person name="Teh B.T."/>
            <person name="Wongkham C."/>
            <person name="Intapan P.M."/>
            <person name="Maleewong W."/>
            <person name="Yang X."/>
            <person name="Hu M."/>
            <person name="Wang Z."/>
            <person name="Hofmann A."/>
            <person name="Sternberg P.W."/>
            <person name="Tan P."/>
            <person name="Wang J."/>
            <person name="Gasser R.B."/>
        </authorList>
    </citation>
    <scope>NUCLEOTIDE SEQUENCE [LARGE SCALE GENOMIC DNA]</scope>
</reference>
<evidence type="ECO:0000313" key="1">
    <source>
        <dbReference type="EMBL" id="KER26001.1"/>
    </source>
</evidence>
<organism evidence="1 2">
    <name type="scientific">Opisthorchis viverrini</name>
    <name type="common">Southeast Asian liver fluke</name>
    <dbReference type="NCBI Taxonomy" id="6198"/>
    <lineage>
        <taxon>Eukaryota</taxon>
        <taxon>Metazoa</taxon>
        <taxon>Spiralia</taxon>
        <taxon>Lophotrochozoa</taxon>
        <taxon>Platyhelminthes</taxon>
        <taxon>Trematoda</taxon>
        <taxon>Digenea</taxon>
        <taxon>Opisthorchiida</taxon>
        <taxon>Opisthorchiata</taxon>
        <taxon>Opisthorchiidae</taxon>
        <taxon>Opisthorchis</taxon>
    </lineage>
</organism>
<gene>
    <name evidence="1" type="ORF">T265_06689</name>
</gene>
<keyword evidence="2" id="KW-1185">Reference proteome</keyword>
<proteinExistence type="predicted"/>
<dbReference type="KEGG" id="ovi:T265_06689"/>